<feature type="transmembrane region" description="Helical" evidence="5">
    <location>
        <begin position="101"/>
        <end position="121"/>
    </location>
</feature>
<evidence type="ECO:0000256" key="3">
    <source>
        <dbReference type="ARBA" id="ARBA00022989"/>
    </source>
</evidence>
<evidence type="ECO:0000259" key="6">
    <source>
        <dbReference type="Pfam" id="PF13886"/>
    </source>
</evidence>
<dbReference type="Pfam" id="PF13886">
    <property type="entry name" value="TM7S3_TM198"/>
    <property type="match status" value="1"/>
</dbReference>
<evidence type="ECO:0000256" key="4">
    <source>
        <dbReference type="ARBA" id="ARBA00023136"/>
    </source>
</evidence>
<accession>A0ABT7V4H9</accession>
<keyword evidence="3 5" id="KW-1133">Transmembrane helix</keyword>
<feature type="domain" description="TM7S3/TM198-like" evidence="6">
    <location>
        <begin position="12"/>
        <end position="198"/>
    </location>
</feature>
<reference evidence="7" key="1">
    <citation type="submission" date="2023-06" db="EMBL/GenBank/DDBJ databases">
        <title>Identification and characterization of horizontal gene transfer across gut microbiota members of farm animals based on homology search.</title>
        <authorList>
            <person name="Schwarzerova J."/>
            <person name="Nykrynova M."/>
            <person name="Jureckova K."/>
            <person name="Cejkova D."/>
            <person name="Rychlik I."/>
        </authorList>
    </citation>
    <scope>NUCLEOTIDE SEQUENCE</scope>
    <source>
        <strain evidence="7">153_Feed</strain>
    </source>
</reference>
<evidence type="ECO:0000256" key="5">
    <source>
        <dbReference type="SAM" id="Phobius"/>
    </source>
</evidence>
<dbReference type="EMBL" id="JAUDEA010000011">
    <property type="protein sequence ID" value="MDM8271505.1"/>
    <property type="molecule type" value="Genomic_DNA"/>
</dbReference>
<feature type="transmembrane region" description="Helical" evidence="5">
    <location>
        <begin position="50"/>
        <end position="67"/>
    </location>
</feature>
<evidence type="ECO:0000256" key="1">
    <source>
        <dbReference type="ARBA" id="ARBA00004141"/>
    </source>
</evidence>
<keyword evidence="8" id="KW-1185">Reference proteome</keyword>
<dbReference type="RefSeq" id="WP_289511582.1">
    <property type="nucleotide sequence ID" value="NZ_JAUDEA010000011.1"/>
</dbReference>
<organism evidence="7 8">
    <name type="scientific">Thermophilibacter provencensis</name>
    <dbReference type="NCBI Taxonomy" id="1852386"/>
    <lineage>
        <taxon>Bacteria</taxon>
        <taxon>Bacillati</taxon>
        <taxon>Actinomycetota</taxon>
        <taxon>Coriobacteriia</taxon>
        <taxon>Coriobacteriales</taxon>
        <taxon>Atopobiaceae</taxon>
        <taxon>Thermophilibacter</taxon>
    </lineage>
</organism>
<reference evidence="7" key="2">
    <citation type="submission" date="2023-06" db="EMBL/GenBank/DDBJ databases">
        <authorList>
            <person name="Zeman M."/>
            <person name="Kubasova T."/>
            <person name="Jahodarova E."/>
            <person name="Nykrynova M."/>
            <person name="Rychlik I."/>
        </authorList>
    </citation>
    <scope>NUCLEOTIDE SEQUENCE</scope>
    <source>
        <strain evidence="7">153_Feed</strain>
    </source>
</reference>
<comment type="subcellular location">
    <subcellularLocation>
        <location evidence="1">Membrane</location>
        <topology evidence="1">Multi-pass membrane protein</topology>
    </subcellularLocation>
</comment>
<evidence type="ECO:0000313" key="8">
    <source>
        <dbReference type="Proteomes" id="UP001529256"/>
    </source>
</evidence>
<sequence length="203" mass="20787">MELVVIYLLVNVLIGAAACFFGKKLFYVMLGLLVFLGVFNIALSSTDGSALSFVIAAVLGVAAALLSKYVYKAGVFLVGFLAGAALGFVVTMLLPQEAADFLGVIMVVAGLLLGLAAAHWTDLAVRLGTAWSGASFLVPNVLAAVLAFGTLTSIAVAGDAMGSFDALTSYIGGEFSALHSTSILIGTVVFTIVGAVVQSRLED</sequence>
<comment type="caution">
    <text evidence="7">The sequence shown here is derived from an EMBL/GenBank/DDBJ whole genome shotgun (WGS) entry which is preliminary data.</text>
</comment>
<gene>
    <name evidence="7" type="ORF">QUW25_07465</name>
</gene>
<feature type="transmembrane region" description="Helical" evidence="5">
    <location>
        <begin position="25"/>
        <end position="43"/>
    </location>
</feature>
<evidence type="ECO:0000313" key="7">
    <source>
        <dbReference type="EMBL" id="MDM8271505.1"/>
    </source>
</evidence>
<protein>
    <submittedName>
        <fullName evidence="7">DUF4203 domain-containing protein</fullName>
    </submittedName>
</protein>
<feature type="transmembrane region" description="Helical" evidence="5">
    <location>
        <begin position="141"/>
        <end position="164"/>
    </location>
</feature>
<feature type="transmembrane region" description="Helical" evidence="5">
    <location>
        <begin position="73"/>
        <end position="94"/>
    </location>
</feature>
<dbReference type="Proteomes" id="UP001529256">
    <property type="component" value="Unassembled WGS sequence"/>
</dbReference>
<feature type="transmembrane region" description="Helical" evidence="5">
    <location>
        <begin position="176"/>
        <end position="197"/>
    </location>
</feature>
<evidence type="ECO:0000256" key="2">
    <source>
        <dbReference type="ARBA" id="ARBA00022692"/>
    </source>
</evidence>
<name>A0ABT7V4H9_9ACTN</name>
<dbReference type="InterPro" id="IPR025256">
    <property type="entry name" value="TM7S3/TM198-like_dom"/>
</dbReference>
<keyword evidence="4 5" id="KW-0472">Membrane</keyword>
<proteinExistence type="predicted"/>
<keyword evidence="2 5" id="KW-0812">Transmembrane</keyword>